<accession>A0A7J7LZZ6</accession>
<keyword evidence="2" id="KW-1185">Reference proteome</keyword>
<evidence type="ECO:0000313" key="1">
    <source>
        <dbReference type="EMBL" id="KAF6148098.1"/>
    </source>
</evidence>
<sequence length="57" mass="6754">MTPEVPLRLISLRVVLTSLFFIEFENKGISQYVATPQRHYIFIYVYNILNMVLLVSY</sequence>
<organism evidence="1 2">
    <name type="scientific">Kingdonia uniflora</name>
    <dbReference type="NCBI Taxonomy" id="39325"/>
    <lineage>
        <taxon>Eukaryota</taxon>
        <taxon>Viridiplantae</taxon>
        <taxon>Streptophyta</taxon>
        <taxon>Embryophyta</taxon>
        <taxon>Tracheophyta</taxon>
        <taxon>Spermatophyta</taxon>
        <taxon>Magnoliopsida</taxon>
        <taxon>Ranunculales</taxon>
        <taxon>Circaeasteraceae</taxon>
        <taxon>Kingdonia</taxon>
    </lineage>
</organism>
<reference evidence="1 2" key="1">
    <citation type="journal article" date="2020" name="IScience">
        <title>Genome Sequencing of the Endangered Kingdonia uniflora (Circaeasteraceae, Ranunculales) Reveals Potential Mechanisms of Evolutionary Specialization.</title>
        <authorList>
            <person name="Sun Y."/>
            <person name="Deng T."/>
            <person name="Zhang A."/>
            <person name="Moore M.J."/>
            <person name="Landis J.B."/>
            <person name="Lin N."/>
            <person name="Zhang H."/>
            <person name="Zhang X."/>
            <person name="Huang J."/>
            <person name="Zhang X."/>
            <person name="Sun H."/>
            <person name="Wang H."/>
        </authorList>
    </citation>
    <scope>NUCLEOTIDE SEQUENCE [LARGE SCALE GENOMIC DNA]</scope>
    <source>
        <strain evidence="1">TB1705</strain>
        <tissue evidence="1">Leaf</tissue>
    </source>
</reference>
<evidence type="ECO:0000313" key="2">
    <source>
        <dbReference type="Proteomes" id="UP000541444"/>
    </source>
</evidence>
<dbReference type="Proteomes" id="UP000541444">
    <property type="component" value="Unassembled WGS sequence"/>
</dbReference>
<protein>
    <submittedName>
        <fullName evidence="1">Uncharacterized protein</fullName>
    </submittedName>
</protein>
<dbReference type="EMBL" id="JACGCM010001859">
    <property type="protein sequence ID" value="KAF6148098.1"/>
    <property type="molecule type" value="Genomic_DNA"/>
</dbReference>
<name>A0A7J7LZZ6_9MAGN</name>
<dbReference type="AlphaFoldDB" id="A0A7J7LZZ6"/>
<gene>
    <name evidence="1" type="ORF">GIB67_024273</name>
</gene>
<comment type="caution">
    <text evidence="1">The sequence shown here is derived from an EMBL/GenBank/DDBJ whole genome shotgun (WGS) entry which is preliminary data.</text>
</comment>
<proteinExistence type="predicted"/>